<organism evidence="2 3">
    <name type="scientific">BD1-7 clade bacterium</name>
    <dbReference type="NCBI Taxonomy" id="2029982"/>
    <lineage>
        <taxon>Bacteria</taxon>
        <taxon>Pseudomonadati</taxon>
        <taxon>Pseudomonadota</taxon>
        <taxon>Gammaproteobacteria</taxon>
        <taxon>Cellvibrionales</taxon>
        <taxon>Spongiibacteraceae</taxon>
        <taxon>BD1-7 clade</taxon>
    </lineage>
</organism>
<name>A0A5S9P9N7_9GAMM</name>
<dbReference type="SMART" id="SM00987">
    <property type="entry name" value="UreE_C"/>
    <property type="match status" value="1"/>
</dbReference>
<dbReference type="OrthoDB" id="9799921at2"/>
<evidence type="ECO:0000313" key="3">
    <source>
        <dbReference type="Proteomes" id="UP000441399"/>
    </source>
</evidence>
<accession>A0A5S9P9N7</accession>
<dbReference type="NCBIfam" id="TIGR04274">
    <property type="entry name" value="hypoxanDNAglyco"/>
    <property type="match status" value="1"/>
</dbReference>
<keyword evidence="3" id="KW-1185">Reference proteome</keyword>
<dbReference type="InterPro" id="IPR005122">
    <property type="entry name" value="Uracil-DNA_glycosylase-like"/>
</dbReference>
<sequence length="186" mass="20520">MSWSESFDAVVDSNTQVVILGSMPGVKSLEDAQYYAHPRNAFWPIIQSLFGILSSDPYDERLQRLNSGGLGLWDVYSRCYRAGSLDSNIDRSSASINDFSGLFQRFPQIHTVALNGKAAQNAFQKQVVRAGNLPNSVQCVFLPSTSPAYASMTFEQKLAAWQVLQSTMEDGIATEKKEVCGNEHDA</sequence>
<dbReference type="CDD" id="cd10032">
    <property type="entry name" value="UDG-F6_HDG"/>
    <property type="match status" value="1"/>
</dbReference>
<dbReference type="InterPro" id="IPR026353">
    <property type="entry name" value="Hypoxan-DNA_Glyclase"/>
</dbReference>
<dbReference type="SMART" id="SM00986">
    <property type="entry name" value="UDG"/>
    <property type="match status" value="1"/>
</dbReference>
<evidence type="ECO:0000313" key="2">
    <source>
        <dbReference type="EMBL" id="CAA0100370.1"/>
    </source>
</evidence>
<proteinExistence type="predicted"/>
<dbReference type="Proteomes" id="UP000441399">
    <property type="component" value="Unassembled WGS sequence"/>
</dbReference>
<dbReference type="Gene3D" id="3.40.470.10">
    <property type="entry name" value="Uracil-DNA glycosylase-like domain"/>
    <property type="match status" value="1"/>
</dbReference>
<evidence type="ECO:0000259" key="1">
    <source>
        <dbReference type="SMART" id="SM00986"/>
    </source>
</evidence>
<reference evidence="2 3" key="1">
    <citation type="submission" date="2019-11" db="EMBL/GenBank/DDBJ databases">
        <authorList>
            <person name="Holert J."/>
        </authorList>
    </citation>
    <scope>NUCLEOTIDE SEQUENCE [LARGE SCALE GENOMIC DNA]</scope>
    <source>
        <strain evidence="2">SB11_3</strain>
    </source>
</reference>
<feature type="domain" description="Uracil-DNA glycosylase-like" evidence="1">
    <location>
        <begin position="8"/>
        <end position="165"/>
    </location>
</feature>
<dbReference type="AlphaFoldDB" id="A0A5S9P9N7"/>
<protein>
    <recommendedName>
        <fullName evidence="1">Uracil-DNA glycosylase-like domain-containing protein</fullName>
    </recommendedName>
</protein>
<gene>
    <name evidence="2" type="ORF">OPDIPICF_04300</name>
</gene>
<dbReference type="EMBL" id="CACSIO010000006">
    <property type="protein sequence ID" value="CAA0100370.1"/>
    <property type="molecule type" value="Genomic_DNA"/>
</dbReference>
<dbReference type="Pfam" id="PF03167">
    <property type="entry name" value="UDG"/>
    <property type="match status" value="1"/>
</dbReference>
<dbReference type="SUPFAM" id="SSF52141">
    <property type="entry name" value="Uracil-DNA glycosylase-like"/>
    <property type="match status" value="1"/>
</dbReference>
<dbReference type="InterPro" id="IPR036895">
    <property type="entry name" value="Uracil-DNA_glycosylase-like_sf"/>
</dbReference>